<dbReference type="RefSeq" id="WP_170133924.1">
    <property type="nucleotide sequence ID" value="NZ_QKZL01000009.1"/>
</dbReference>
<evidence type="ECO:0000313" key="2">
    <source>
        <dbReference type="Proteomes" id="UP000248916"/>
    </source>
</evidence>
<protein>
    <recommendedName>
        <fullName evidence="3">DUF2125 domain-containing protein</fullName>
    </recommendedName>
</protein>
<proteinExistence type="predicted"/>
<gene>
    <name evidence="1" type="ORF">LX81_02410</name>
</gene>
<keyword evidence="2" id="KW-1185">Reference proteome</keyword>
<comment type="caution">
    <text evidence="1">The sequence shown here is derived from an EMBL/GenBank/DDBJ whole genome shotgun (WGS) entry which is preliminary data.</text>
</comment>
<dbReference type="Pfam" id="PF09898">
    <property type="entry name" value="DUF2125"/>
    <property type="match status" value="1"/>
</dbReference>
<organism evidence="1 2">
    <name type="scientific">Palleronia aestuarii</name>
    <dbReference type="NCBI Taxonomy" id="568105"/>
    <lineage>
        <taxon>Bacteria</taxon>
        <taxon>Pseudomonadati</taxon>
        <taxon>Pseudomonadota</taxon>
        <taxon>Alphaproteobacteria</taxon>
        <taxon>Rhodobacterales</taxon>
        <taxon>Roseobacteraceae</taxon>
        <taxon>Palleronia</taxon>
    </lineage>
</organism>
<dbReference type="Proteomes" id="UP000248916">
    <property type="component" value="Unassembled WGS sequence"/>
</dbReference>
<dbReference type="EMBL" id="QKZL01000009">
    <property type="protein sequence ID" value="PZX15777.1"/>
    <property type="molecule type" value="Genomic_DNA"/>
</dbReference>
<sequence length="328" mass="35746">MIRIVWIVLAAAIAWSVWWFVGSTALERQLRSGIEEMRAAGWEIALDDLSVRGFPNRFDTTFDTIRATDPDRNVTWEAPFFQILALSYRPNRIIAILPDTQRIEGDFGTVDVATDRARGSVLFRPNTALTLDHSEFVIEELDLAGPEGRYTMEELLFATRLPVGSDDGSVQNVGLTIRNLDLSGGLEETPGPARIDYATLNADISLDAPLDRHAFSEPPRITGMELTTFRIDWGEVRLTAEGSVEIGADGRPEGVIDVELENWEAALDRAAALGLVEQDDVAGIRQAAGLLSGFGGGGETMALPLTFRDGQMTFGPVPLGPAPRLPPS</sequence>
<accession>A0A2W7NC96</accession>
<dbReference type="InterPro" id="IPR018666">
    <property type="entry name" value="DUF2125"/>
</dbReference>
<reference evidence="1 2" key="1">
    <citation type="submission" date="2018-06" db="EMBL/GenBank/DDBJ databases">
        <title>Genomic Encyclopedia of Archaeal and Bacterial Type Strains, Phase II (KMG-II): from individual species to whole genera.</title>
        <authorList>
            <person name="Goeker M."/>
        </authorList>
    </citation>
    <scope>NUCLEOTIDE SEQUENCE [LARGE SCALE GENOMIC DNA]</scope>
    <source>
        <strain evidence="1 2">DSM 22009</strain>
    </source>
</reference>
<evidence type="ECO:0000313" key="1">
    <source>
        <dbReference type="EMBL" id="PZX15777.1"/>
    </source>
</evidence>
<evidence type="ECO:0008006" key="3">
    <source>
        <dbReference type="Google" id="ProtNLM"/>
    </source>
</evidence>
<dbReference type="AlphaFoldDB" id="A0A2W7NC96"/>
<name>A0A2W7NC96_9RHOB</name>